<gene>
    <name evidence="3" type="ORF">SAMN05428642_103525</name>
</gene>
<organism evidence="3 4">
    <name type="scientific">Flaviramulus basaltis</name>
    <dbReference type="NCBI Taxonomy" id="369401"/>
    <lineage>
        <taxon>Bacteria</taxon>
        <taxon>Pseudomonadati</taxon>
        <taxon>Bacteroidota</taxon>
        <taxon>Flavobacteriia</taxon>
        <taxon>Flavobacteriales</taxon>
        <taxon>Flavobacteriaceae</taxon>
        <taxon>Flaviramulus</taxon>
    </lineage>
</organism>
<proteinExistence type="predicted"/>
<sequence length="378" mass="42991">MKIILIGNYSLDKQESMKRFTFMLNDGFNKKGIETEIWEPIVFFAFMFKNSTSGSGKWLGYVDKWLLFPIILKFRLFKKKYKDKSTRFHICDHSNAAYLKFLPQDRVVITCHDVLAIRGALGYTDAYCPASGMGKILQKWILNNLKKANRLAAVSHFTLNQLKDLIDSNVEKTKNWVVIHNAFNAEFEPLNVLKSKNLLQEMGVDTNIPYVLHVGSALERKNRKLLLYMIDKLGSNWNGKICFAGKSMDSKLVDLAKKLDLEDRVISVIRPTHEGLLALYSSAEAFIFPSLSEGFGWPLIEAQACGAPVIASSFEPMPEVSNNTAIHVHPEDAEGFAKAFLSLRNTNIRDNIIESGFKNIERFRVEKMIVDYIGLHQN</sequence>
<dbReference type="CDD" id="cd03809">
    <property type="entry name" value="GT4_MtfB-like"/>
    <property type="match status" value="1"/>
</dbReference>
<evidence type="ECO:0000256" key="1">
    <source>
        <dbReference type="ARBA" id="ARBA00022679"/>
    </source>
</evidence>
<feature type="domain" description="Glycosyl transferase family 1" evidence="2">
    <location>
        <begin position="202"/>
        <end position="356"/>
    </location>
</feature>
<accession>A0A1K2INS7</accession>
<dbReference type="AlphaFoldDB" id="A0A1K2INS7"/>
<evidence type="ECO:0000313" key="4">
    <source>
        <dbReference type="Proteomes" id="UP000182544"/>
    </source>
</evidence>
<dbReference type="PANTHER" id="PTHR46401:SF2">
    <property type="entry name" value="GLYCOSYLTRANSFERASE WBBK-RELATED"/>
    <property type="match status" value="1"/>
</dbReference>
<dbReference type="Proteomes" id="UP000182544">
    <property type="component" value="Unassembled WGS sequence"/>
</dbReference>
<dbReference type="EMBL" id="FPKV01000003">
    <property type="protein sequence ID" value="SFZ94031.1"/>
    <property type="molecule type" value="Genomic_DNA"/>
</dbReference>
<dbReference type="RefSeq" id="WP_072403121.1">
    <property type="nucleotide sequence ID" value="NZ_FPKV01000003.1"/>
</dbReference>
<dbReference type="GO" id="GO:0016757">
    <property type="term" value="F:glycosyltransferase activity"/>
    <property type="evidence" value="ECO:0007669"/>
    <property type="project" value="InterPro"/>
</dbReference>
<dbReference type="STRING" id="369401.SAMN05428642_103525"/>
<dbReference type="PANTHER" id="PTHR46401">
    <property type="entry name" value="GLYCOSYLTRANSFERASE WBBK-RELATED"/>
    <property type="match status" value="1"/>
</dbReference>
<dbReference type="InterPro" id="IPR001296">
    <property type="entry name" value="Glyco_trans_1"/>
</dbReference>
<dbReference type="Gene3D" id="3.40.50.2000">
    <property type="entry name" value="Glycogen Phosphorylase B"/>
    <property type="match status" value="2"/>
</dbReference>
<keyword evidence="4" id="KW-1185">Reference proteome</keyword>
<protein>
    <submittedName>
        <fullName evidence="3">Glycosyltransferase involved in cell wall bisynthesis</fullName>
    </submittedName>
</protein>
<name>A0A1K2INS7_9FLAO</name>
<evidence type="ECO:0000259" key="2">
    <source>
        <dbReference type="Pfam" id="PF00534"/>
    </source>
</evidence>
<dbReference type="OrthoDB" id="798298at2"/>
<dbReference type="Pfam" id="PF00534">
    <property type="entry name" value="Glycos_transf_1"/>
    <property type="match status" value="1"/>
</dbReference>
<dbReference type="SUPFAM" id="SSF53756">
    <property type="entry name" value="UDP-Glycosyltransferase/glycogen phosphorylase"/>
    <property type="match status" value="1"/>
</dbReference>
<keyword evidence="1 3" id="KW-0808">Transferase</keyword>
<evidence type="ECO:0000313" key="3">
    <source>
        <dbReference type="EMBL" id="SFZ94031.1"/>
    </source>
</evidence>
<reference evidence="3 4" key="1">
    <citation type="submission" date="2016-10" db="EMBL/GenBank/DDBJ databases">
        <authorList>
            <person name="de Groot N.N."/>
        </authorList>
    </citation>
    <scope>NUCLEOTIDE SEQUENCE [LARGE SCALE GENOMIC DNA]</scope>
    <source>
        <strain evidence="3 4">DSM 18180</strain>
    </source>
</reference>